<comment type="cofactor">
    <cofactor evidence="1">
        <name>Mg(2+)</name>
        <dbReference type="ChEBI" id="CHEBI:18420"/>
    </cofactor>
</comment>
<dbReference type="CDD" id="cd04666">
    <property type="entry name" value="NUDIX_DIPP2_like_Nudt4"/>
    <property type="match status" value="1"/>
</dbReference>
<dbReference type="InterPro" id="IPR015797">
    <property type="entry name" value="NUDIX_hydrolase-like_dom_sf"/>
</dbReference>
<dbReference type="PANTHER" id="PTHR12629:SF0">
    <property type="entry name" value="DIPHOSPHOINOSITOL-POLYPHOSPHATE DIPHOSPHATASE"/>
    <property type="match status" value="1"/>
</dbReference>
<dbReference type="Pfam" id="PF00293">
    <property type="entry name" value="NUDIX"/>
    <property type="match status" value="1"/>
</dbReference>
<evidence type="ECO:0000313" key="6">
    <source>
        <dbReference type="EMBL" id="AQS41315.1"/>
    </source>
</evidence>
<reference evidence="6 7" key="2">
    <citation type="journal article" date="2016" name="Sci. Rep.">
        <title>The genome of Rhizobiales bacteria in predatory ants reveals urease gene functions but no genes for nitrogen fixation.</title>
        <authorList>
            <person name="Neuvonen M.M."/>
            <person name="Tamarit D."/>
            <person name="Naslund K."/>
            <person name="Liebig J."/>
            <person name="Feldhaar H."/>
            <person name="Moran N.A."/>
            <person name="Guy L."/>
            <person name="Andersson S.G."/>
        </authorList>
    </citation>
    <scope>NUCLEOTIDE SEQUENCE [LARGE SCALE GENOMIC DNA]</scope>
    <source>
        <strain evidence="6 7">Hsal</strain>
    </source>
</reference>
<gene>
    <name evidence="6" type="ORF">BHV28_06100</name>
</gene>
<keyword evidence="2" id="KW-0479">Metal-binding</keyword>
<accession>A0A1U9JTX5</accession>
<dbReference type="InterPro" id="IPR047198">
    <property type="entry name" value="DDP-like_NUDIX"/>
</dbReference>
<name>A0A1U9JTX5_9HYPH</name>
<evidence type="ECO:0000256" key="2">
    <source>
        <dbReference type="ARBA" id="ARBA00022723"/>
    </source>
</evidence>
<dbReference type="KEGG" id="thd:BHV28_06100"/>
<evidence type="ECO:0000256" key="3">
    <source>
        <dbReference type="ARBA" id="ARBA00022801"/>
    </source>
</evidence>
<dbReference type="EMBL" id="CP017315">
    <property type="protein sequence ID" value="AQS41315.1"/>
    <property type="molecule type" value="Genomic_DNA"/>
</dbReference>
<sequence length="162" mass="18594">MIPPSTTLMEKKKNRLDDGRYLQVAALAYRVEHDDLQVLLVTSRRTRRWVLPKGWPIPGKTLPEAAKQEAWEEAGIKGHIQPEPVGCYFYQKNDMGKNKDKTGLFRVAVYALAFSHQEKNWPECKERSLEWVSPEIAAARVREPDLQKLLAAFPAYIAHKNP</sequence>
<evidence type="ECO:0000313" key="7">
    <source>
        <dbReference type="Proteomes" id="UP000188912"/>
    </source>
</evidence>
<dbReference type="PROSITE" id="PS51462">
    <property type="entry name" value="NUDIX"/>
    <property type="match status" value="1"/>
</dbReference>
<dbReference type="SUPFAM" id="SSF55811">
    <property type="entry name" value="Nudix"/>
    <property type="match status" value="1"/>
</dbReference>
<evidence type="ECO:0000256" key="1">
    <source>
        <dbReference type="ARBA" id="ARBA00001946"/>
    </source>
</evidence>
<dbReference type="Proteomes" id="UP000188912">
    <property type="component" value="Chromosome"/>
</dbReference>
<feature type="domain" description="Nudix hydrolase" evidence="5">
    <location>
        <begin position="19"/>
        <end position="154"/>
    </location>
</feature>
<dbReference type="STRING" id="1902579.BHV28_06100"/>
<dbReference type="Gene3D" id="3.90.79.10">
    <property type="entry name" value="Nucleoside Triphosphate Pyrophosphohydrolase"/>
    <property type="match status" value="1"/>
</dbReference>
<dbReference type="GO" id="GO:0005737">
    <property type="term" value="C:cytoplasm"/>
    <property type="evidence" value="ECO:0007669"/>
    <property type="project" value="TreeGrafter"/>
</dbReference>
<evidence type="ECO:0000259" key="5">
    <source>
        <dbReference type="PROSITE" id="PS51462"/>
    </source>
</evidence>
<keyword evidence="4" id="KW-0460">Magnesium</keyword>
<keyword evidence="7" id="KW-1185">Reference proteome</keyword>
<reference evidence="6 7" key="1">
    <citation type="journal article" date="2010" name="Science">
        <title>Genomic comparison of the ants Camponotus floridanus and Harpegnathos saltator.</title>
        <authorList>
            <person name="Bonasio R."/>
            <person name="Zhang G."/>
            <person name="Ye C."/>
            <person name="Mutti N.S."/>
            <person name="Fang X."/>
            <person name="Qin N."/>
            <person name="Donahue G."/>
            <person name="Yang P."/>
            <person name="Li Q."/>
            <person name="Li C."/>
            <person name="Zhang P."/>
            <person name="Huang Z."/>
            <person name="Berger S.L."/>
            <person name="Reinberg D."/>
            <person name="Wang J."/>
            <person name="Liebig J."/>
        </authorList>
    </citation>
    <scope>NUCLEOTIDE SEQUENCE [LARGE SCALE GENOMIC DNA]</scope>
    <source>
        <strain evidence="6 7">Hsal</strain>
    </source>
</reference>
<protein>
    <submittedName>
        <fullName evidence="6">NUDIX hydrolase</fullName>
    </submittedName>
</protein>
<dbReference type="InterPro" id="IPR000086">
    <property type="entry name" value="NUDIX_hydrolase_dom"/>
</dbReference>
<dbReference type="GO" id="GO:0046872">
    <property type="term" value="F:metal ion binding"/>
    <property type="evidence" value="ECO:0007669"/>
    <property type="project" value="UniProtKB-KW"/>
</dbReference>
<dbReference type="GO" id="GO:0016462">
    <property type="term" value="F:pyrophosphatase activity"/>
    <property type="evidence" value="ECO:0007669"/>
    <property type="project" value="InterPro"/>
</dbReference>
<proteinExistence type="predicted"/>
<organism evidence="6 7">
    <name type="scientific">Candidatus Tokpelaia hoelldobleri</name>
    <dbReference type="NCBI Taxonomy" id="1902579"/>
    <lineage>
        <taxon>Bacteria</taxon>
        <taxon>Pseudomonadati</taxon>
        <taxon>Pseudomonadota</taxon>
        <taxon>Alphaproteobacteria</taxon>
        <taxon>Hyphomicrobiales</taxon>
        <taxon>Candidatus Tokpelaia</taxon>
    </lineage>
</organism>
<keyword evidence="3 6" id="KW-0378">Hydrolase</keyword>
<dbReference type="AlphaFoldDB" id="A0A1U9JTX5"/>
<evidence type="ECO:0000256" key="4">
    <source>
        <dbReference type="ARBA" id="ARBA00022842"/>
    </source>
</evidence>
<dbReference type="PANTHER" id="PTHR12629">
    <property type="entry name" value="DIPHOSPHOINOSITOL POLYPHOSPHATE PHOSPHOHYDROLASE"/>
    <property type="match status" value="1"/>
</dbReference>